<dbReference type="InterPro" id="IPR023213">
    <property type="entry name" value="CAT-like_dom_sf"/>
</dbReference>
<dbReference type="Proteomes" id="UP000243459">
    <property type="component" value="Chromosome 2"/>
</dbReference>
<evidence type="ECO:0008006" key="4">
    <source>
        <dbReference type="Google" id="ProtNLM"/>
    </source>
</evidence>
<dbReference type="PANTHER" id="PTHR31896:SF12">
    <property type="entry name" value="HXXXD-TYPE ACYL-TRANSFERASE FAMILY PROTEIN"/>
    <property type="match status" value="1"/>
</dbReference>
<name>A0A5P1FNB8_ASPOF</name>
<evidence type="ECO:0000313" key="2">
    <source>
        <dbReference type="EMBL" id="ONK78120.1"/>
    </source>
</evidence>
<keyword evidence="1" id="KW-0808">Transferase</keyword>
<reference evidence="3" key="1">
    <citation type="journal article" date="2017" name="Nat. Commun.">
        <title>The asparagus genome sheds light on the origin and evolution of a young Y chromosome.</title>
        <authorList>
            <person name="Harkess A."/>
            <person name="Zhou J."/>
            <person name="Xu C."/>
            <person name="Bowers J.E."/>
            <person name="Van der Hulst R."/>
            <person name="Ayyampalayam S."/>
            <person name="Mercati F."/>
            <person name="Riccardi P."/>
            <person name="McKain M.R."/>
            <person name="Kakrana A."/>
            <person name="Tang H."/>
            <person name="Ray J."/>
            <person name="Groenendijk J."/>
            <person name="Arikit S."/>
            <person name="Mathioni S.M."/>
            <person name="Nakano M."/>
            <person name="Shan H."/>
            <person name="Telgmann-Rauber A."/>
            <person name="Kanno A."/>
            <person name="Yue Z."/>
            <person name="Chen H."/>
            <person name="Li W."/>
            <person name="Chen Y."/>
            <person name="Xu X."/>
            <person name="Zhang Y."/>
            <person name="Luo S."/>
            <person name="Chen H."/>
            <person name="Gao J."/>
            <person name="Mao Z."/>
            <person name="Pires J.C."/>
            <person name="Luo M."/>
            <person name="Kudrna D."/>
            <person name="Wing R.A."/>
            <person name="Meyers B.C."/>
            <person name="Yi K."/>
            <person name="Kong H."/>
            <person name="Lavrijsen P."/>
            <person name="Sunseri F."/>
            <person name="Falavigna A."/>
            <person name="Ye Y."/>
            <person name="Leebens-Mack J.H."/>
            <person name="Chen G."/>
        </authorList>
    </citation>
    <scope>NUCLEOTIDE SEQUENCE [LARGE SCALE GENOMIC DNA]</scope>
    <source>
        <strain evidence="3">cv. DH0086</strain>
    </source>
</reference>
<dbReference type="Gramene" id="ONK78120">
    <property type="protein sequence ID" value="ONK78120"/>
    <property type="gene ID" value="A4U43_C02F14560"/>
</dbReference>
<gene>
    <name evidence="2" type="ORF">A4U43_C02F14560</name>
</gene>
<dbReference type="InterPro" id="IPR051283">
    <property type="entry name" value="Sec_Metabolite_Acyltrans"/>
</dbReference>
<dbReference type="Gene3D" id="3.30.559.10">
    <property type="entry name" value="Chloramphenicol acetyltransferase-like domain"/>
    <property type="match status" value="2"/>
</dbReference>
<organism evidence="2 3">
    <name type="scientific">Asparagus officinalis</name>
    <name type="common">Garden asparagus</name>
    <dbReference type="NCBI Taxonomy" id="4686"/>
    <lineage>
        <taxon>Eukaryota</taxon>
        <taxon>Viridiplantae</taxon>
        <taxon>Streptophyta</taxon>
        <taxon>Embryophyta</taxon>
        <taxon>Tracheophyta</taxon>
        <taxon>Spermatophyta</taxon>
        <taxon>Magnoliopsida</taxon>
        <taxon>Liliopsida</taxon>
        <taxon>Asparagales</taxon>
        <taxon>Asparagaceae</taxon>
        <taxon>Asparagoideae</taxon>
        <taxon>Asparagus</taxon>
    </lineage>
</organism>
<dbReference type="PANTHER" id="PTHR31896">
    <property type="entry name" value="FAMILY REGULATORY PROTEIN, PUTATIVE (AFU_ORTHOLOGUE AFUA_3G14730)-RELATED"/>
    <property type="match status" value="1"/>
</dbReference>
<keyword evidence="3" id="KW-1185">Reference proteome</keyword>
<proteinExistence type="predicted"/>
<dbReference type="EMBL" id="CM007382">
    <property type="protein sequence ID" value="ONK78120.1"/>
    <property type="molecule type" value="Genomic_DNA"/>
</dbReference>
<dbReference type="GO" id="GO:0016740">
    <property type="term" value="F:transferase activity"/>
    <property type="evidence" value="ECO:0007669"/>
    <property type="project" value="UniProtKB-KW"/>
</dbReference>
<dbReference type="AlphaFoldDB" id="A0A5P1FNB8"/>
<dbReference type="OMA" id="MVRRFEY"/>
<dbReference type="Pfam" id="PF02458">
    <property type="entry name" value="Transferase"/>
    <property type="match status" value="1"/>
</dbReference>
<evidence type="ECO:0000256" key="1">
    <source>
        <dbReference type="ARBA" id="ARBA00022679"/>
    </source>
</evidence>
<evidence type="ECO:0000313" key="3">
    <source>
        <dbReference type="Proteomes" id="UP000243459"/>
    </source>
</evidence>
<accession>A0A5P1FNB8</accession>
<protein>
    <recommendedName>
        <fullName evidence="4">Acetyltransferase</fullName>
    </recommendedName>
</protein>
<sequence>MEREREQSGSLLYLSKSLIQSYPKDNQSTVHLTPWDLTRLSIEYIQFGILLPKPSTPLDITISHLKSSLSQSLNHFFPLAGRLSTINHDTMPPTISILVDCGNQGAEFIVASAEDVTVFDIVRPLYVPSILKSFFPLNDAIGRDGHSLPLLSVQVTEILDGVFIGCSLNHSIGDGASFWDFLNSWSEISRNDSTDISSPPIFDRTISELKVKANSEMADADEISSLQALLAHVWKFIVRAWKLNPDQEASFYLPLGNRSRIKPPLPDAYFGISISGCEVKASAGEVMSQGLGCTAWKLNRAVASLTNEIIKNWLDSWVEHPFTLHPEMYKAYTIYIMNSPRFNVYGNDFGWGRRIAVRSGSANKLDVRDDISVSRR</sequence>